<organism evidence="1 2">
    <name type="scientific">Nepenthes gracilis</name>
    <name type="common">Slender pitcher plant</name>
    <dbReference type="NCBI Taxonomy" id="150966"/>
    <lineage>
        <taxon>Eukaryota</taxon>
        <taxon>Viridiplantae</taxon>
        <taxon>Streptophyta</taxon>
        <taxon>Embryophyta</taxon>
        <taxon>Tracheophyta</taxon>
        <taxon>Spermatophyta</taxon>
        <taxon>Magnoliopsida</taxon>
        <taxon>eudicotyledons</taxon>
        <taxon>Gunneridae</taxon>
        <taxon>Pentapetalae</taxon>
        <taxon>Caryophyllales</taxon>
        <taxon>Nepenthaceae</taxon>
        <taxon>Nepenthes</taxon>
    </lineage>
</organism>
<reference evidence="1" key="1">
    <citation type="submission" date="2023-05" db="EMBL/GenBank/DDBJ databases">
        <title>Nepenthes gracilis genome sequencing.</title>
        <authorList>
            <person name="Fukushima K."/>
        </authorList>
    </citation>
    <scope>NUCLEOTIDE SEQUENCE</scope>
    <source>
        <strain evidence="1">SING2019-196</strain>
    </source>
</reference>
<dbReference type="Proteomes" id="UP001279734">
    <property type="component" value="Unassembled WGS sequence"/>
</dbReference>
<dbReference type="AlphaFoldDB" id="A0AAD3TDU7"/>
<evidence type="ECO:0000313" key="1">
    <source>
        <dbReference type="EMBL" id="GMH26657.1"/>
    </source>
</evidence>
<comment type="caution">
    <text evidence="1">The sequence shown here is derived from an EMBL/GenBank/DDBJ whole genome shotgun (WGS) entry which is preliminary data.</text>
</comment>
<gene>
    <name evidence="1" type="ORF">Nepgr_028500</name>
</gene>
<dbReference type="EMBL" id="BSYO01000031">
    <property type="protein sequence ID" value="GMH26657.1"/>
    <property type="molecule type" value="Genomic_DNA"/>
</dbReference>
<proteinExistence type="predicted"/>
<evidence type="ECO:0000313" key="2">
    <source>
        <dbReference type="Proteomes" id="UP001279734"/>
    </source>
</evidence>
<name>A0AAD3TDU7_NEPGR</name>
<accession>A0AAD3TDU7</accession>
<sequence>MDGLVKHGIVDGVNKGYRATTKSGNELRSACARKFASGSRSSGRISIFGVIGGDSSSQVKGVQGDGKGCKVGGMEGEYFQVVDCGLFVMESADKACDKDGEIKYIVMDFGNCSRMEALWDTAGRWF</sequence>
<keyword evidence="2" id="KW-1185">Reference proteome</keyword>
<protein>
    <submittedName>
        <fullName evidence="1">Uncharacterized protein</fullName>
    </submittedName>
</protein>